<protein>
    <submittedName>
        <fullName evidence="1">Uncharacterized protein</fullName>
    </submittedName>
</protein>
<dbReference type="EMBL" id="JBBPHU010000006">
    <property type="protein sequence ID" value="KAK7516772.1"/>
    <property type="molecule type" value="Genomic_DNA"/>
</dbReference>
<name>A0ABR1KL10_9PEZI</name>
<comment type="caution">
    <text evidence="1">The sequence shown here is derived from an EMBL/GenBank/DDBJ whole genome shotgun (WGS) entry which is preliminary data.</text>
</comment>
<evidence type="ECO:0000313" key="2">
    <source>
        <dbReference type="Proteomes" id="UP001363622"/>
    </source>
</evidence>
<keyword evidence="2" id="KW-1185">Reference proteome</keyword>
<organism evidence="1 2">
    <name type="scientific">Phyllosticta citriasiana</name>
    <dbReference type="NCBI Taxonomy" id="595635"/>
    <lineage>
        <taxon>Eukaryota</taxon>
        <taxon>Fungi</taxon>
        <taxon>Dikarya</taxon>
        <taxon>Ascomycota</taxon>
        <taxon>Pezizomycotina</taxon>
        <taxon>Dothideomycetes</taxon>
        <taxon>Dothideomycetes incertae sedis</taxon>
        <taxon>Botryosphaeriales</taxon>
        <taxon>Phyllostictaceae</taxon>
        <taxon>Phyllosticta</taxon>
    </lineage>
</organism>
<reference evidence="1 2" key="1">
    <citation type="submission" date="2024-04" db="EMBL/GenBank/DDBJ databases">
        <title>Phyllosticta paracitricarpa is synonymous to the EU quarantine fungus P. citricarpa based on phylogenomic analyses.</title>
        <authorList>
            <consortium name="Lawrence Berkeley National Laboratory"/>
            <person name="Van Ingen-Buijs V.A."/>
            <person name="Van Westerhoven A.C."/>
            <person name="Haridas S."/>
            <person name="Skiadas P."/>
            <person name="Martin F."/>
            <person name="Groenewald J.Z."/>
            <person name="Crous P.W."/>
            <person name="Seidl M.F."/>
        </authorList>
    </citation>
    <scope>NUCLEOTIDE SEQUENCE [LARGE SCALE GENOMIC DNA]</scope>
    <source>
        <strain evidence="1 2">CBS 123371</strain>
    </source>
</reference>
<dbReference type="Proteomes" id="UP001363622">
    <property type="component" value="Unassembled WGS sequence"/>
</dbReference>
<sequence length="217" mass="24262">MTYVDPFLAGQSARHNRYASVIFPKLVTAIGPKKSCPWLDGLSQTERAKSCQSVGHRGPVRVWCSVTDKGPFQSLRDVLNPVQIRRQSLRSGVLGASRNLVRTNPSNVIAPSRDDPVDGRKAKCTCLLTQLVMFVEENSVRPRRSSRARRGMLAGRLRCPHCDETRQLRNRRRCKGPSEFWCLQRRRWGTAGDVVQVVDFFGATTLQLASTNPGDGN</sequence>
<accession>A0ABR1KL10</accession>
<gene>
    <name evidence="1" type="ORF">IWZ03DRAFT_196864</name>
</gene>
<evidence type="ECO:0000313" key="1">
    <source>
        <dbReference type="EMBL" id="KAK7516772.1"/>
    </source>
</evidence>
<proteinExistence type="predicted"/>